<gene>
    <name evidence="1" type="ORF">J2736_003441</name>
</gene>
<dbReference type="NCBIfam" id="TIGR00022">
    <property type="entry name" value="YhcH/YjgK/YiaL family protein"/>
    <property type="match status" value="1"/>
</dbReference>
<evidence type="ECO:0000313" key="1">
    <source>
        <dbReference type="EMBL" id="MDR6552239.1"/>
    </source>
</evidence>
<proteinExistence type="predicted"/>
<dbReference type="PANTHER" id="PTHR34986">
    <property type="entry name" value="EVOLVED BETA-GALACTOSIDASE SUBUNIT BETA"/>
    <property type="match status" value="1"/>
</dbReference>
<organism evidence="1 2">
    <name type="scientific">Paenibacillus qinlingensis</name>
    <dbReference type="NCBI Taxonomy" id="1837343"/>
    <lineage>
        <taxon>Bacteria</taxon>
        <taxon>Bacillati</taxon>
        <taxon>Bacillota</taxon>
        <taxon>Bacilli</taxon>
        <taxon>Bacillales</taxon>
        <taxon>Paenibacillaceae</taxon>
        <taxon>Paenibacillus</taxon>
    </lineage>
</organism>
<protein>
    <submittedName>
        <fullName evidence="1">YhcH/YjgK/YiaL family protein</fullName>
    </submittedName>
</protein>
<dbReference type="Gene3D" id="2.60.120.370">
    <property type="entry name" value="YhcH/YjgK/YiaL"/>
    <property type="match status" value="1"/>
</dbReference>
<dbReference type="Proteomes" id="UP001267290">
    <property type="component" value="Unassembled WGS sequence"/>
</dbReference>
<dbReference type="Pfam" id="PF04074">
    <property type="entry name" value="DUF386"/>
    <property type="match status" value="1"/>
</dbReference>
<dbReference type="InterPro" id="IPR004375">
    <property type="entry name" value="NanQ/TabA/YiaL"/>
</dbReference>
<dbReference type="PANTHER" id="PTHR34986:SF1">
    <property type="entry name" value="PROTEIN YIAL"/>
    <property type="match status" value="1"/>
</dbReference>
<evidence type="ECO:0000313" key="2">
    <source>
        <dbReference type="Proteomes" id="UP001267290"/>
    </source>
</evidence>
<reference evidence="1 2" key="1">
    <citation type="submission" date="2023-07" db="EMBL/GenBank/DDBJ databases">
        <title>Sorghum-associated microbial communities from plants grown in Nebraska, USA.</title>
        <authorList>
            <person name="Schachtman D."/>
        </authorList>
    </citation>
    <scope>NUCLEOTIDE SEQUENCE [LARGE SCALE GENOMIC DNA]</scope>
    <source>
        <strain evidence="1 2">CC258</strain>
    </source>
</reference>
<sequence length="165" mass="18864">MILGDIRYYAEERHLYPACIQKGIDWVISSNLCEAVNGRYELDGEWMFANVQETNTQDPSSFKPESHQLYADIQFLVSGEEKIGVSRLSPQHQIVEDKLDSHDIVFYDDSVKEESVLHLQAGMFAVFFPTDVHRPCCLAGESSEIKKIVVKIHKKYWHGITSSTI</sequence>
<keyword evidence="2" id="KW-1185">Reference proteome</keyword>
<dbReference type="SUPFAM" id="SSF51197">
    <property type="entry name" value="Clavaminate synthase-like"/>
    <property type="match status" value="1"/>
</dbReference>
<accession>A0ABU1NY73</accession>
<comment type="caution">
    <text evidence="1">The sequence shown here is derived from an EMBL/GenBank/DDBJ whole genome shotgun (WGS) entry which is preliminary data.</text>
</comment>
<dbReference type="InterPro" id="IPR037012">
    <property type="entry name" value="NanQ/TabA/YiaL_sf"/>
</dbReference>
<dbReference type="EMBL" id="JAVDSB010000005">
    <property type="protein sequence ID" value="MDR6552239.1"/>
    <property type="molecule type" value="Genomic_DNA"/>
</dbReference>
<dbReference type="RefSeq" id="WP_310499782.1">
    <property type="nucleotide sequence ID" value="NZ_JAVDSB010000005.1"/>
</dbReference>
<name>A0ABU1NY73_9BACL</name>